<feature type="region of interest" description="Disordered" evidence="2">
    <location>
        <begin position="406"/>
        <end position="438"/>
    </location>
</feature>
<feature type="compositionally biased region" description="Polar residues" evidence="2">
    <location>
        <begin position="359"/>
        <end position="380"/>
    </location>
</feature>
<keyword evidence="1" id="KW-0862">Zinc</keyword>
<dbReference type="InterPro" id="IPR013087">
    <property type="entry name" value="Znf_C2H2_type"/>
</dbReference>
<dbReference type="CTD" id="9947023"/>
<sequence>MLLSPAMLPHLNAAFRNGSSRTLDVESEQPPTTSGNVQKRIQCGLISDLSRSGLSTIVNADDITNAADASNSGTVDQTDLIEAITFASLYGFQAVPIRIKILLHRALSTLTKKRAEAIIRRTGWKIDDFERGFIQEDVKTGKPLNNWMCANVQCELQLMDRFTGITSCADLVDPLRRSLVPSFLHSWPSFIGFPPPVLNVSQGSVADMLLRPCSRVSESTSGCEASASDEHISSELIADEVDEIVGKGMVQQLQHQQQQQQQQKKQQHEETTVIDEGVVKFDAAPFIESSDLKAKPITQTPKSSGKRRVQCLKCFKTFCDKGALKIHNSAVHLKEMHKCTVEGCEMMFSSRRSRNRHSANPNPKLHTSATQRQFDSFSGDNSRDSSVPKMDNLLYFAGSSEAGINAHSPLSQNSDISTSTRPKLTPEKNSHFGTRKRKCDRPVKLAVTDEITQQTKREPCSSTVAGAVSVSEYSEASATIPLDLTNGKADSKQLSSTIIVEPTGLPPTLFAPAAAPNSAMLTPITEMVRILQQAHMFNSHRHNGTAGVQGGFSLLQLMHEQANVGK</sequence>
<dbReference type="KEGG" id="loa:LOAG_16353"/>
<dbReference type="GO" id="GO:0006355">
    <property type="term" value="P:regulation of DNA-templated transcription"/>
    <property type="evidence" value="ECO:0007669"/>
    <property type="project" value="TreeGrafter"/>
</dbReference>
<reference evidence="4" key="1">
    <citation type="submission" date="2012-04" db="EMBL/GenBank/DDBJ databases">
        <title>The Genome Sequence of Loa loa.</title>
        <authorList>
            <consortium name="The Broad Institute Genome Sequencing Platform"/>
            <consortium name="Broad Institute Genome Sequencing Center for Infectious Disease"/>
            <person name="Nutman T.B."/>
            <person name="Fink D.L."/>
            <person name="Russ C."/>
            <person name="Young S."/>
            <person name="Zeng Q."/>
            <person name="Gargeya S."/>
            <person name="Alvarado L."/>
            <person name="Berlin A."/>
            <person name="Chapman S.B."/>
            <person name="Chen Z."/>
            <person name="Freedman E."/>
            <person name="Gellesch M."/>
            <person name="Goldberg J."/>
            <person name="Griggs A."/>
            <person name="Gujja S."/>
            <person name="Heilman E.R."/>
            <person name="Heiman D."/>
            <person name="Howarth C."/>
            <person name="Mehta T."/>
            <person name="Neiman D."/>
            <person name="Pearson M."/>
            <person name="Roberts A."/>
            <person name="Saif S."/>
            <person name="Shea T."/>
            <person name="Shenoy N."/>
            <person name="Sisk P."/>
            <person name="Stolte C."/>
            <person name="Sykes S."/>
            <person name="White J."/>
            <person name="Yandava C."/>
            <person name="Haas B."/>
            <person name="Henn M.R."/>
            <person name="Nusbaum C."/>
            <person name="Birren B."/>
        </authorList>
    </citation>
    <scope>NUCLEOTIDE SEQUENCE [LARGE SCALE GENOMIC DNA]</scope>
</reference>
<dbReference type="PROSITE" id="PS00018">
    <property type="entry name" value="EF_HAND_1"/>
    <property type="match status" value="1"/>
</dbReference>
<dbReference type="InterPro" id="IPR018247">
    <property type="entry name" value="EF_Hand_1_Ca_BS"/>
</dbReference>
<dbReference type="GO" id="GO:0005634">
    <property type="term" value="C:nucleus"/>
    <property type="evidence" value="ECO:0007669"/>
    <property type="project" value="TreeGrafter"/>
</dbReference>
<dbReference type="OrthoDB" id="10070972at2759"/>
<dbReference type="SMART" id="SM00355">
    <property type="entry name" value="ZnF_C2H2"/>
    <property type="match status" value="2"/>
</dbReference>
<dbReference type="AlphaFoldDB" id="A0A1S0UMF7"/>
<dbReference type="GeneID" id="9947023"/>
<dbReference type="GO" id="GO:0008270">
    <property type="term" value="F:zinc ion binding"/>
    <property type="evidence" value="ECO:0007669"/>
    <property type="project" value="UniProtKB-KW"/>
</dbReference>
<dbReference type="PANTHER" id="PTHR15021:SF0">
    <property type="entry name" value="DISCO-RELATED, ISOFORM A-RELATED"/>
    <property type="match status" value="1"/>
</dbReference>
<dbReference type="OMA" id="GCEMMFS"/>
<dbReference type="EMBL" id="JH712066">
    <property type="protein sequence ID" value="EJD76773.1"/>
    <property type="molecule type" value="Genomic_DNA"/>
</dbReference>
<feature type="domain" description="C2H2-type" evidence="3">
    <location>
        <begin position="309"/>
        <end position="337"/>
    </location>
</feature>
<accession>A0A1S0UMF7</accession>
<dbReference type="PANTHER" id="PTHR15021">
    <property type="entry name" value="DISCONNECTED-RELATED"/>
    <property type="match status" value="1"/>
</dbReference>
<feature type="region of interest" description="Disordered" evidence="2">
    <location>
        <begin position="352"/>
        <end position="385"/>
    </location>
</feature>
<dbReference type="Gene3D" id="3.30.160.60">
    <property type="entry name" value="Classic Zinc Finger"/>
    <property type="match status" value="1"/>
</dbReference>
<keyword evidence="1" id="KW-0863">Zinc-finger</keyword>
<feature type="compositionally biased region" description="Polar residues" evidence="2">
    <location>
        <begin position="408"/>
        <end position="422"/>
    </location>
</feature>
<gene>
    <name evidence="4" type="ORF">LOAG_16353</name>
</gene>
<dbReference type="InterPro" id="IPR040436">
    <property type="entry name" value="Disconnected-like"/>
</dbReference>
<evidence type="ECO:0000313" key="4">
    <source>
        <dbReference type="EMBL" id="EJD76773.1"/>
    </source>
</evidence>
<dbReference type="InParanoid" id="A0A1S0UMF7"/>
<proteinExistence type="predicted"/>
<dbReference type="RefSeq" id="XP_020307551.1">
    <property type="nucleotide sequence ID" value="XM_020449005.1"/>
</dbReference>
<organism evidence="4">
    <name type="scientific">Loa loa</name>
    <name type="common">Eye worm</name>
    <name type="synonym">Filaria loa</name>
    <dbReference type="NCBI Taxonomy" id="7209"/>
    <lineage>
        <taxon>Eukaryota</taxon>
        <taxon>Metazoa</taxon>
        <taxon>Ecdysozoa</taxon>
        <taxon>Nematoda</taxon>
        <taxon>Chromadorea</taxon>
        <taxon>Rhabditida</taxon>
        <taxon>Spirurina</taxon>
        <taxon>Spiruromorpha</taxon>
        <taxon>Filarioidea</taxon>
        <taxon>Onchocercidae</taxon>
        <taxon>Loa</taxon>
    </lineage>
</organism>
<dbReference type="PROSITE" id="PS50157">
    <property type="entry name" value="ZINC_FINGER_C2H2_2"/>
    <property type="match status" value="1"/>
</dbReference>
<evidence type="ECO:0000256" key="2">
    <source>
        <dbReference type="SAM" id="MobiDB-lite"/>
    </source>
</evidence>
<protein>
    <submittedName>
        <fullName evidence="4">Zinc finger protein</fullName>
    </submittedName>
</protein>
<dbReference type="PROSITE" id="PS00028">
    <property type="entry name" value="ZINC_FINGER_C2H2_1"/>
    <property type="match status" value="1"/>
</dbReference>
<evidence type="ECO:0000256" key="1">
    <source>
        <dbReference type="PROSITE-ProRule" id="PRU00042"/>
    </source>
</evidence>
<evidence type="ECO:0000259" key="3">
    <source>
        <dbReference type="PROSITE" id="PS50157"/>
    </source>
</evidence>
<name>A0A1S0UMF7_LOALO</name>
<keyword evidence="1" id="KW-0479">Metal-binding</keyword>